<dbReference type="EMBL" id="MU855756">
    <property type="protein sequence ID" value="KAK3899651.1"/>
    <property type="molecule type" value="Genomic_DNA"/>
</dbReference>
<keyword evidence="3" id="KW-1185">Reference proteome</keyword>
<proteinExistence type="predicted"/>
<name>A0AAN6MGE2_9PEZI</name>
<dbReference type="InterPro" id="IPR043519">
    <property type="entry name" value="NT_sf"/>
</dbReference>
<reference evidence="2" key="1">
    <citation type="journal article" date="2023" name="Mol. Phylogenet. Evol.">
        <title>Genome-scale phylogeny and comparative genomics of the fungal order Sordariales.</title>
        <authorList>
            <person name="Hensen N."/>
            <person name="Bonometti L."/>
            <person name="Westerberg I."/>
            <person name="Brannstrom I.O."/>
            <person name="Guillou S."/>
            <person name="Cros-Aarteil S."/>
            <person name="Calhoun S."/>
            <person name="Haridas S."/>
            <person name="Kuo A."/>
            <person name="Mondo S."/>
            <person name="Pangilinan J."/>
            <person name="Riley R."/>
            <person name="LaButti K."/>
            <person name="Andreopoulos B."/>
            <person name="Lipzen A."/>
            <person name="Chen C."/>
            <person name="Yan M."/>
            <person name="Daum C."/>
            <person name="Ng V."/>
            <person name="Clum A."/>
            <person name="Steindorff A."/>
            <person name="Ohm R.A."/>
            <person name="Martin F."/>
            <person name="Silar P."/>
            <person name="Natvig D.O."/>
            <person name="Lalanne C."/>
            <person name="Gautier V."/>
            <person name="Ament-Velasquez S.L."/>
            <person name="Kruys A."/>
            <person name="Hutchinson M.I."/>
            <person name="Powell A.J."/>
            <person name="Barry K."/>
            <person name="Miller A.N."/>
            <person name="Grigoriev I.V."/>
            <person name="Debuchy R."/>
            <person name="Gladieux P."/>
            <person name="Hiltunen Thoren M."/>
            <person name="Johannesson H."/>
        </authorList>
    </citation>
    <scope>NUCLEOTIDE SEQUENCE</scope>
    <source>
        <strain evidence="2">CBS 103.79</strain>
    </source>
</reference>
<accession>A0AAN6MGE2</accession>
<reference evidence="2" key="2">
    <citation type="submission" date="2023-05" db="EMBL/GenBank/DDBJ databases">
        <authorList>
            <consortium name="Lawrence Berkeley National Laboratory"/>
            <person name="Steindorff A."/>
            <person name="Hensen N."/>
            <person name="Bonometti L."/>
            <person name="Westerberg I."/>
            <person name="Brannstrom I.O."/>
            <person name="Guillou S."/>
            <person name="Cros-Aarteil S."/>
            <person name="Calhoun S."/>
            <person name="Haridas S."/>
            <person name="Kuo A."/>
            <person name="Mondo S."/>
            <person name="Pangilinan J."/>
            <person name="Riley R."/>
            <person name="Labutti K."/>
            <person name="Andreopoulos B."/>
            <person name="Lipzen A."/>
            <person name="Chen C."/>
            <person name="Yanf M."/>
            <person name="Daum C."/>
            <person name="Ng V."/>
            <person name="Clum A."/>
            <person name="Ohm R."/>
            <person name="Martin F."/>
            <person name="Silar P."/>
            <person name="Natvig D."/>
            <person name="Lalanne C."/>
            <person name="Gautier V."/>
            <person name="Ament-Velasquez S.L."/>
            <person name="Kruys A."/>
            <person name="Hutchinson M.I."/>
            <person name="Powell A.J."/>
            <person name="Barry K."/>
            <person name="Miller A.N."/>
            <person name="Grigoriev I.V."/>
            <person name="Debuchy R."/>
            <person name="Gladieux P."/>
            <person name="Thoren M.H."/>
            <person name="Johannesson H."/>
        </authorList>
    </citation>
    <scope>NUCLEOTIDE SEQUENCE</scope>
    <source>
        <strain evidence="2">CBS 103.79</strain>
    </source>
</reference>
<evidence type="ECO:0000313" key="3">
    <source>
        <dbReference type="Proteomes" id="UP001303889"/>
    </source>
</evidence>
<dbReference type="SUPFAM" id="SSF81301">
    <property type="entry name" value="Nucleotidyltransferase"/>
    <property type="match status" value="1"/>
</dbReference>
<feature type="non-terminal residue" evidence="2">
    <location>
        <position position="169"/>
    </location>
</feature>
<comment type="caution">
    <text evidence="2">The sequence shown here is derived from an EMBL/GenBank/DDBJ whole genome shotgun (WGS) entry which is preliminary data.</text>
</comment>
<gene>
    <name evidence="2" type="ORF">C8A05DRAFT_17934</name>
</gene>
<evidence type="ECO:0000256" key="1">
    <source>
        <dbReference type="SAM" id="MobiDB-lite"/>
    </source>
</evidence>
<protein>
    <submittedName>
        <fullName evidence="2">Uncharacterized protein</fullName>
    </submittedName>
</protein>
<feature type="compositionally biased region" description="Low complexity" evidence="1">
    <location>
        <begin position="17"/>
        <end position="37"/>
    </location>
</feature>
<sequence length="169" mass="17908">MASTPPPDPEVAHDRSNPLSRTSSRSSTRSSPPLVLRAPPATYTDDELDHLEVQNEKHVSLPHLIHALDHVVEVLTARGISYGVMGGVSMILLGNHARTTSDVDIAVDAKVRGLLTAFAADDRVYLPRPAAVAGSGVARLFVLTGPAYDEPVPPLAVEVDLILSGEPTP</sequence>
<dbReference type="AlphaFoldDB" id="A0AAN6MGE2"/>
<dbReference type="Proteomes" id="UP001303889">
    <property type="component" value="Unassembled WGS sequence"/>
</dbReference>
<evidence type="ECO:0000313" key="2">
    <source>
        <dbReference type="EMBL" id="KAK3899651.1"/>
    </source>
</evidence>
<dbReference type="Gene3D" id="3.30.460.40">
    <property type="match status" value="1"/>
</dbReference>
<feature type="region of interest" description="Disordered" evidence="1">
    <location>
        <begin position="1"/>
        <end position="39"/>
    </location>
</feature>
<organism evidence="2 3">
    <name type="scientific">Staphylotrichum tortipilum</name>
    <dbReference type="NCBI Taxonomy" id="2831512"/>
    <lineage>
        <taxon>Eukaryota</taxon>
        <taxon>Fungi</taxon>
        <taxon>Dikarya</taxon>
        <taxon>Ascomycota</taxon>
        <taxon>Pezizomycotina</taxon>
        <taxon>Sordariomycetes</taxon>
        <taxon>Sordariomycetidae</taxon>
        <taxon>Sordariales</taxon>
        <taxon>Chaetomiaceae</taxon>
        <taxon>Staphylotrichum</taxon>
    </lineage>
</organism>